<dbReference type="PANTHER" id="PTHR42798">
    <property type="entry name" value="LIPOPROTEIN-RELEASING SYSTEM ATP-BINDING PROTEIN LOLD"/>
    <property type="match status" value="1"/>
</dbReference>
<dbReference type="InterPro" id="IPR003593">
    <property type="entry name" value="AAA+_ATPase"/>
</dbReference>
<name>A0ABY6MIT2_9BACT</name>
<proteinExistence type="inferred from homology"/>
<reference evidence="7" key="1">
    <citation type="submission" date="2022-10" db="EMBL/GenBank/DDBJ databases">
        <title>Algoriphagus sp. a novel bacteria isolate from halophytes salicornia europaea.</title>
        <authorList>
            <person name="Peng Y."/>
            <person name="Jiang L."/>
            <person name="Lee J."/>
        </authorList>
    </citation>
    <scope>NUCLEOTIDE SEQUENCE</scope>
    <source>
        <strain evidence="7">TR-M5</strain>
    </source>
</reference>
<dbReference type="SUPFAM" id="SSF52540">
    <property type="entry name" value="P-loop containing nucleoside triphosphate hydrolases"/>
    <property type="match status" value="1"/>
</dbReference>
<evidence type="ECO:0000256" key="2">
    <source>
        <dbReference type="ARBA" id="ARBA00022448"/>
    </source>
</evidence>
<comment type="similarity">
    <text evidence="1">Belongs to the ABC transporter superfamily.</text>
</comment>
<dbReference type="GO" id="GO:0005524">
    <property type="term" value="F:ATP binding"/>
    <property type="evidence" value="ECO:0007669"/>
    <property type="project" value="UniProtKB-KW"/>
</dbReference>
<dbReference type="CDD" id="cd03255">
    <property type="entry name" value="ABC_MJ0796_LolCDE_FtsE"/>
    <property type="match status" value="1"/>
</dbReference>
<dbReference type="Proteomes" id="UP001163156">
    <property type="component" value="Chromosome"/>
</dbReference>
<keyword evidence="4 7" id="KW-0067">ATP-binding</keyword>
<evidence type="ECO:0000313" key="8">
    <source>
        <dbReference type="Proteomes" id="UP001163156"/>
    </source>
</evidence>
<dbReference type="PANTHER" id="PTHR42798:SF4">
    <property type="entry name" value="ABC TRANSPORTER DOMAIN-CONTAINING PROTEIN"/>
    <property type="match status" value="1"/>
</dbReference>
<dbReference type="RefSeq" id="WP_264809597.1">
    <property type="nucleotide sequence ID" value="NZ_CP110226.1"/>
</dbReference>
<evidence type="ECO:0000256" key="5">
    <source>
        <dbReference type="ARBA" id="ARBA00022967"/>
    </source>
</evidence>
<dbReference type="SMART" id="SM00382">
    <property type="entry name" value="AAA"/>
    <property type="match status" value="1"/>
</dbReference>
<dbReference type="Pfam" id="PF00005">
    <property type="entry name" value="ABC_tran"/>
    <property type="match status" value="1"/>
</dbReference>
<gene>
    <name evidence="7" type="ORF">OM944_00950</name>
</gene>
<keyword evidence="8" id="KW-1185">Reference proteome</keyword>
<evidence type="ECO:0000259" key="6">
    <source>
        <dbReference type="PROSITE" id="PS50893"/>
    </source>
</evidence>
<dbReference type="Gene3D" id="3.40.50.300">
    <property type="entry name" value="P-loop containing nucleotide triphosphate hydrolases"/>
    <property type="match status" value="1"/>
</dbReference>
<protein>
    <submittedName>
        <fullName evidence="7">ABC transporter ATP-binding protein</fullName>
    </submittedName>
</protein>
<dbReference type="InterPro" id="IPR017871">
    <property type="entry name" value="ABC_transporter-like_CS"/>
</dbReference>
<evidence type="ECO:0000256" key="1">
    <source>
        <dbReference type="ARBA" id="ARBA00005417"/>
    </source>
</evidence>
<dbReference type="InterPro" id="IPR003439">
    <property type="entry name" value="ABC_transporter-like_ATP-bd"/>
</dbReference>
<accession>A0ABY6MIT2</accession>
<keyword evidence="5" id="KW-1278">Translocase</keyword>
<dbReference type="EMBL" id="CP110226">
    <property type="protein sequence ID" value="UZD23068.1"/>
    <property type="molecule type" value="Genomic_DNA"/>
</dbReference>
<feature type="domain" description="ABC transporter" evidence="6">
    <location>
        <begin position="2"/>
        <end position="227"/>
    </location>
</feature>
<dbReference type="PROSITE" id="PS00211">
    <property type="entry name" value="ABC_TRANSPORTER_1"/>
    <property type="match status" value="1"/>
</dbReference>
<dbReference type="InterPro" id="IPR017911">
    <property type="entry name" value="MacB-like_ATP-bd"/>
</dbReference>
<sequence length="227" mass="25663">MIELKEVDKFIESRFQRVFILKGINLTIKQGEFVTLMGPSGAGKSTLLNILGMLDEDYEGDYFFGERSIRKMKERERSALHKSEFGYIFQAYHLIDELTVYENIETPLLYRKVGSSERKSIIANLLDRFNMVAKKDLFPAQLSGGQQQLVGIARAIAGKPSLLLADEPTGNLHSGQAQEIMEIFQELHREGTTIIQATHARENADFGTRLIDMLDGKIEKDEAIKHG</sequence>
<dbReference type="InterPro" id="IPR027417">
    <property type="entry name" value="P-loop_NTPase"/>
</dbReference>
<evidence type="ECO:0000256" key="4">
    <source>
        <dbReference type="ARBA" id="ARBA00022840"/>
    </source>
</evidence>
<evidence type="ECO:0000313" key="7">
    <source>
        <dbReference type="EMBL" id="UZD23068.1"/>
    </source>
</evidence>
<organism evidence="7 8">
    <name type="scientific">Algoriphagus halophytocola</name>
    <dbReference type="NCBI Taxonomy" id="2991499"/>
    <lineage>
        <taxon>Bacteria</taxon>
        <taxon>Pseudomonadati</taxon>
        <taxon>Bacteroidota</taxon>
        <taxon>Cytophagia</taxon>
        <taxon>Cytophagales</taxon>
        <taxon>Cyclobacteriaceae</taxon>
        <taxon>Algoriphagus</taxon>
    </lineage>
</organism>
<keyword evidence="2" id="KW-0813">Transport</keyword>
<dbReference type="PROSITE" id="PS50893">
    <property type="entry name" value="ABC_TRANSPORTER_2"/>
    <property type="match status" value="1"/>
</dbReference>
<evidence type="ECO:0000256" key="3">
    <source>
        <dbReference type="ARBA" id="ARBA00022741"/>
    </source>
</evidence>
<keyword evidence="3" id="KW-0547">Nucleotide-binding</keyword>